<dbReference type="Proteomes" id="UP001253193">
    <property type="component" value="Unassembled WGS sequence"/>
</dbReference>
<dbReference type="AlphaFoldDB" id="A0AAW8Q5E9"/>
<gene>
    <name evidence="2" type="ORF">QX249_24390</name>
</gene>
<name>A0AAW8Q5E9_VIBPH</name>
<evidence type="ECO:0000313" key="2">
    <source>
        <dbReference type="EMBL" id="MDS1823788.1"/>
    </source>
</evidence>
<proteinExistence type="predicted"/>
<sequence>MRKVLIAALSSLALFSSSPVFANGAAAYMALKNAENKKEKVTAPLHFDSFEIFEKSEWGREHILLKGVLATKVFVCGRGTLMPSGECIDDKQEYERVSPSEYLDRYYKGAVSYQGLSLYNDRLIVYYTINE</sequence>
<organism evidence="2 3">
    <name type="scientific">Vibrio parahaemolyticus</name>
    <dbReference type="NCBI Taxonomy" id="670"/>
    <lineage>
        <taxon>Bacteria</taxon>
        <taxon>Pseudomonadati</taxon>
        <taxon>Pseudomonadota</taxon>
        <taxon>Gammaproteobacteria</taxon>
        <taxon>Vibrionales</taxon>
        <taxon>Vibrionaceae</taxon>
        <taxon>Vibrio</taxon>
    </lineage>
</organism>
<comment type="caution">
    <text evidence="2">The sequence shown here is derived from an EMBL/GenBank/DDBJ whole genome shotgun (WGS) entry which is preliminary data.</text>
</comment>
<feature type="chain" id="PRO_5043970326" evidence="1">
    <location>
        <begin position="23"/>
        <end position="131"/>
    </location>
</feature>
<keyword evidence="1" id="KW-0732">Signal</keyword>
<dbReference type="EMBL" id="JAUHGG010000012">
    <property type="protein sequence ID" value="MDS1823788.1"/>
    <property type="molecule type" value="Genomic_DNA"/>
</dbReference>
<reference evidence="2" key="1">
    <citation type="submission" date="2023-06" db="EMBL/GenBank/DDBJ databases">
        <title>Genomic Diversity of Vibrio spp. and Metagenomic Analysis of Pathogens in Florida Gulf Coastal Waters Following Hurricane Ian.</title>
        <authorList>
            <person name="Brumfield K.D."/>
        </authorList>
    </citation>
    <scope>NUCLEOTIDE SEQUENCE</scope>
    <source>
        <strain evidence="2">WBS2B-138</strain>
    </source>
</reference>
<evidence type="ECO:0000313" key="3">
    <source>
        <dbReference type="Proteomes" id="UP001253193"/>
    </source>
</evidence>
<feature type="signal peptide" evidence="1">
    <location>
        <begin position="1"/>
        <end position="22"/>
    </location>
</feature>
<accession>A0AAW8Q5E9</accession>
<protein>
    <submittedName>
        <fullName evidence="2">Uncharacterized protein</fullName>
    </submittedName>
</protein>
<evidence type="ECO:0000256" key="1">
    <source>
        <dbReference type="SAM" id="SignalP"/>
    </source>
</evidence>
<dbReference type="RefSeq" id="WP_311020829.1">
    <property type="nucleotide sequence ID" value="NZ_JAUHGG010000012.1"/>
</dbReference>